<keyword evidence="2" id="KW-1185">Reference proteome</keyword>
<dbReference type="Proteomes" id="UP000828048">
    <property type="component" value="Chromosome 12"/>
</dbReference>
<comment type="caution">
    <text evidence="1">The sequence shown here is derived from an EMBL/GenBank/DDBJ whole genome shotgun (WGS) entry which is preliminary data.</text>
</comment>
<evidence type="ECO:0000313" key="2">
    <source>
        <dbReference type="Proteomes" id="UP000828048"/>
    </source>
</evidence>
<name>A0ACB7ZF02_9ERIC</name>
<evidence type="ECO:0000313" key="1">
    <source>
        <dbReference type="EMBL" id="KAH7864340.1"/>
    </source>
</evidence>
<proteinExistence type="predicted"/>
<sequence>MRDDNAPCCEPKFWLYLCICLVLVSFAGLTPGLALGLLSFTQVDLEVLVKAGLPQDQKNAAKILPIVKNEYFALMYPPRRKNTGNGDPSYIPGFHSPLLGCYTRVSHSGSCIRRVRCLLVIFLPVSYPFSKLLDWLMGKGHSPLLRRAELKTLVDFHGNEAHNEVNNEQGPQPNSHVQRKPPKHYRSSFGVSAYLPEMLNRTWILNILESEANREKRSGSEEECISCEDLESLPDNSDEEVIGIITMEDVMEELLQEEILDETDEYVDVRNRIKIDLLPSRRSSSRSPGAASATGIHWRTPEPSPLSSYTPILRSPLSPYIQPPLVRPTLYASPGKFIPNSPSGYMRPVLSSPSYQENHMNGYGSQAEHKSSYSCPKDGRNFNSFAVSVVASGPRVLTGAVDLISHYKLLPHHDFFCKSSLPLSIADTHYLHNVVGDTEIRKGEGMQLDQLIQDTSYSRGINGRIQPFDLDVLREACQLRETAPIDLPLAEKGIPTTAGKSKSESKDKERKHKKHKDRDREKDKEHKKHKHRHKDRSKDKGKEKKKDKSGHHDSGAEPSNKDHEKKRKHDGDEYLNDIPNHKKSKHKSSKIEETGAIRVAG</sequence>
<dbReference type="EMBL" id="CM037162">
    <property type="protein sequence ID" value="KAH7864340.1"/>
    <property type="molecule type" value="Genomic_DNA"/>
</dbReference>
<protein>
    <submittedName>
        <fullName evidence="1">Uncharacterized protein</fullName>
    </submittedName>
</protein>
<accession>A0ACB7ZF02</accession>
<gene>
    <name evidence="1" type="ORF">Vadar_028517</name>
</gene>
<organism evidence="1 2">
    <name type="scientific">Vaccinium darrowii</name>
    <dbReference type="NCBI Taxonomy" id="229202"/>
    <lineage>
        <taxon>Eukaryota</taxon>
        <taxon>Viridiplantae</taxon>
        <taxon>Streptophyta</taxon>
        <taxon>Embryophyta</taxon>
        <taxon>Tracheophyta</taxon>
        <taxon>Spermatophyta</taxon>
        <taxon>Magnoliopsida</taxon>
        <taxon>eudicotyledons</taxon>
        <taxon>Gunneridae</taxon>
        <taxon>Pentapetalae</taxon>
        <taxon>asterids</taxon>
        <taxon>Ericales</taxon>
        <taxon>Ericaceae</taxon>
        <taxon>Vaccinioideae</taxon>
        <taxon>Vaccinieae</taxon>
        <taxon>Vaccinium</taxon>
    </lineage>
</organism>
<reference evidence="1 2" key="1">
    <citation type="journal article" date="2021" name="Hortic Res">
        <title>High-quality reference genome and annotation aids understanding of berry development for evergreen blueberry (Vaccinium darrowii).</title>
        <authorList>
            <person name="Yu J."/>
            <person name="Hulse-Kemp A.M."/>
            <person name="Babiker E."/>
            <person name="Staton M."/>
        </authorList>
    </citation>
    <scope>NUCLEOTIDE SEQUENCE [LARGE SCALE GENOMIC DNA]</scope>
    <source>
        <strain evidence="2">cv. NJ 8807/NJ 8810</strain>
        <tissue evidence="1">Young leaf</tissue>
    </source>
</reference>